<feature type="compositionally biased region" description="Basic and acidic residues" evidence="1">
    <location>
        <begin position="73"/>
        <end position="85"/>
    </location>
</feature>
<dbReference type="AlphaFoldDB" id="A0ABD0LAU8"/>
<evidence type="ECO:0000256" key="1">
    <source>
        <dbReference type="SAM" id="MobiDB-lite"/>
    </source>
</evidence>
<name>A0ABD0LAU8_9CAEN</name>
<comment type="caution">
    <text evidence="2">The sequence shown here is derived from an EMBL/GenBank/DDBJ whole genome shotgun (WGS) entry which is preliminary data.</text>
</comment>
<protein>
    <submittedName>
        <fullName evidence="2">Uncharacterized protein</fullName>
    </submittedName>
</protein>
<evidence type="ECO:0000313" key="2">
    <source>
        <dbReference type="EMBL" id="KAK7496470.1"/>
    </source>
</evidence>
<dbReference type="EMBL" id="JACVVK020000067">
    <property type="protein sequence ID" value="KAK7496470.1"/>
    <property type="molecule type" value="Genomic_DNA"/>
</dbReference>
<reference evidence="2 3" key="1">
    <citation type="journal article" date="2023" name="Sci. Data">
        <title>Genome assembly of the Korean intertidal mud-creeper Batillaria attramentaria.</title>
        <authorList>
            <person name="Patra A.K."/>
            <person name="Ho P.T."/>
            <person name="Jun S."/>
            <person name="Lee S.J."/>
            <person name="Kim Y."/>
            <person name="Won Y.J."/>
        </authorList>
    </citation>
    <scope>NUCLEOTIDE SEQUENCE [LARGE SCALE GENOMIC DNA]</scope>
    <source>
        <strain evidence="2">Wonlab-2016</strain>
    </source>
</reference>
<accession>A0ABD0LAU8</accession>
<keyword evidence="3" id="KW-1185">Reference proteome</keyword>
<feature type="region of interest" description="Disordered" evidence="1">
    <location>
        <begin position="73"/>
        <end position="94"/>
    </location>
</feature>
<proteinExistence type="predicted"/>
<organism evidence="2 3">
    <name type="scientific">Batillaria attramentaria</name>
    <dbReference type="NCBI Taxonomy" id="370345"/>
    <lineage>
        <taxon>Eukaryota</taxon>
        <taxon>Metazoa</taxon>
        <taxon>Spiralia</taxon>
        <taxon>Lophotrochozoa</taxon>
        <taxon>Mollusca</taxon>
        <taxon>Gastropoda</taxon>
        <taxon>Caenogastropoda</taxon>
        <taxon>Sorbeoconcha</taxon>
        <taxon>Cerithioidea</taxon>
        <taxon>Batillariidae</taxon>
        <taxon>Batillaria</taxon>
    </lineage>
</organism>
<gene>
    <name evidence="2" type="ORF">BaRGS_00012392</name>
</gene>
<dbReference type="Proteomes" id="UP001519460">
    <property type="component" value="Unassembled WGS sequence"/>
</dbReference>
<evidence type="ECO:0000313" key="3">
    <source>
        <dbReference type="Proteomes" id="UP001519460"/>
    </source>
</evidence>
<sequence length="115" mass="12911">MQETPESFKRRALSLSCCLFKGKLSLSNTNLQLHYPRIRGEPRTKKIYLCQSSKHSRALRGLLSAVPDEGDKSLDDGVQHADSGTRRTIRKQPPANQTDTVVDLYFFAIGYSLAL</sequence>